<feature type="region of interest" description="Disordered" evidence="1">
    <location>
        <begin position="29"/>
        <end position="66"/>
    </location>
</feature>
<accession>A0A419VX63</accession>
<gene>
    <name evidence="2" type="ORF">ATJ93_4570</name>
</gene>
<reference evidence="2 3" key="1">
    <citation type="submission" date="2018-09" db="EMBL/GenBank/DDBJ databases">
        <title>Genomic Encyclopedia of Archaeal and Bacterial Type Strains, Phase II (KMG-II): from individual species to whole genera.</title>
        <authorList>
            <person name="Goeker M."/>
        </authorList>
    </citation>
    <scope>NUCLEOTIDE SEQUENCE [LARGE SCALE GENOMIC DNA]</scope>
    <source>
        <strain evidence="2 3">DSM 13151</strain>
    </source>
</reference>
<dbReference type="Proteomes" id="UP000283805">
    <property type="component" value="Unassembled WGS sequence"/>
</dbReference>
<evidence type="ECO:0000313" key="3">
    <source>
        <dbReference type="Proteomes" id="UP000283805"/>
    </source>
</evidence>
<dbReference type="EMBL" id="RAPO01000008">
    <property type="protein sequence ID" value="RKD87670.1"/>
    <property type="molecule type" value="Genomic_DNA"/>
</dbReference>
<evidence type="ECO:0000256" key="1">
    <source>
        <dbReference type="SAM" id="MobiDB-lite"/>
    </source>
</evidence>
<feature type="region of interest" description="Disordered" evidence="1">
    <location>
        <begin position="486"/>
        <end position="510"/>
    </location>
</feature>
<dbReference type="AlphaFoldDB" id="A0A419VX63"/>
<keyword evidence="3" id="KW-1185">Reference proteome</keyword>
<protein>
    <submittedName>
        <fullName evidence="2">Uncharacterized protein</fullName>
    </submittedName>
</protein>
<name>A0A419VX63_9EURY</name>
<dbReference type="OrthoDB" id="346007at2157"/>
<comment type="caution">
    <text evidence="2">The sequence shown here is derived from an EMBL/GenBank/DDBJ whole genome shotgun (WGS) entry which is preliminary data.</text>
</comment>
<sequence length="823" mass="94804">MPQQVTIPTVFDDPEFWYKIDVDYEEARRLVQTEEDEDDSTLGEDSQSETDTDEEDSEDSEGPESFGGALLEVFIRRKKRVIEDKYGSVNEFKQRVLTADDDDARRLLNEVYVEYIWIQNQEGEVFESDDDDPTELDLVDDEENLVQETINDEFDLLWPGQPTIGKEVDDGEIVARRYLQTKPVVVRKYEESFEVRGRQSDRKKVVTRLRSDDNLQEQQPEPAEEPIVGKVENLLVEDNEEFRVVGVDFAESELPENSRLRVKNERSIYRDIHSLRNENLVSFDGISEVNKLYLKDIRHGGKFRVELTHGVDGVEFELKTNHKLDEQRSRFKQGFTAVTGIEFEKIYEYGSQDEEYLFNRILAERGTAYENYYEELSDEVQDVLEGNVDTTGNALIGTEVEEFKTCSQCSEKNPASESECEECGAEDFSESVEETVVEVNETSVATYIQNRLDEISPTHPKRDFSGWNVGDRKMGDRKIVETSFSLTDSEGRRTTSSYQEVDVVPHGNHPRPGTVNDYLLQCVYVTYGQSASADDEGYGRLPLYDIITADSLDALIGNALHNAIVGVKDRLISKASEAHEETGEYYGLVDELGPMHENKDELEEIYDPSNDSYFEKHLFYLLKRLYSQTERWGRIGEREADGVLIVPEEDPSDYYVATYDAKLSHREGGYDLGSEEEDQATRYILTEDEREAIENKTGDDGLSAHLLISQNFDEDDFSRIAGHVQENILTYTDGEAPNQKLVFMEFRAVVELYELLNEYWWALRDARIRGKFDSYVIDELNNEQTVDGESFVHFDSDSVANVRENLIGRLERYDRDQLEYYPE</sequence>
<proteinExistence type="predicted"/>
<dbReference type="RefSeq" id="WP_120246846.1">
    <property type="nucleotide sequence ID" value="NZ_RAPO01000008.1"/>
</dbReference>
<feature type="compositionally biased region" description="Polar residues" evidence="1">
    <location>
        <begin position="486"/>
        <end position="499"/>
    </location>
</feature>
<feature type="compositionally biased region" description="Acidic residues" evidence="1">
    <location>
        <begin position="33"/>
        <end position="62"/>
    </location>
</feature>
<organism evidence="2 3">
    <name type="scientific">Halopiger aswanensis</name>
    <dbReference type="NCBI Taxonomy" id="148449"/>
    <lineage>
        <taxon>Archaea</taxon>
        <taxon>Methanobacteriati</taxon>
        <taxon>Methanobacteriota</taxon>
        <taxon>Stenosarchaea group</taxon>
        <taxon>Halobacteria</taxon>
        <taxon>Halobacteriales</taxon>
        <taxon>Natrialbaceae</taxon>
        <taxon>Halopiger</taxon>
    </lineage>
</organism>
<evidence type="ECO:0000313" key="2">
    <source>
        <dbReference type="EMBL" id="RKD87670.1"/>
    </source>
</evidence>